<dbReference type="InterPro" id="IPR011042">
    <property type="entry name" value="6-blade_b-propeller_TolB-like"/>
</dbReference>
<reference evidence="1" key="1">
    <citation type="submission" date="2018-05" db="EMBL/GenBank/DDBJ databases">
        <authorList>
            <person name="Lanie J.A."/>
            <person name="Ng W.-L."/>
            <person name="Kazmierczak K.M."/>
            <person name="Andrzejewski T.M."/>
            <person name="Davidsen T.M."/>
            <person name="Wayne K.J."/>
            <person name="Tettelin H."/>
            <person name="Glass J.I."/>
            <person name="Rusch D."/>
            <person name="Podicherti R."/>
            <person name="Tsui H.-C.T."/>
            <person name="Winkler M.E."/>
        </authorList>
    </citation>
    <scope>NUCLEOTIDE SEQUENCE</scope>
</reference>
<organism evidence="1">
    <name type="scientific">marine metagenome</name>
    <dbReference type="NCBI Taxonomy" id="408172"/>
    <lineage>
        <taxon>unclassified sequences</taxon>
        <taxon>metagenomes</taxon>
        <taxon>ecological metagenomes</taxon>
    </lineage>
</organism>
<evidence type="ECO:0008006" key="2">
    <source>
        <dbReference type="Google" id="ProtNLM"/>
    </source>
</evidence>
<dbReference type="InterPro" id="IPR010620">
    <property type="entry name" value="SBBP_repeat"/>
</dbReference>
<dbReference type="Gene3D" id="2.40.10.500">
    <property type="match status" value="2"/>
</dbReference>
<dbReference type="EMBL" id="UINC01010768">
    <property type="protein sequence ID" value="SVA47785.1"/>
    <property type="molecule type" value="Genomic_DNA"/>
</dbReference>
<dbReference type="SUPFAM" id="SSF101898">
    <property type="entry name" value="NHL repeat"/>
    <property type="match status" value="1"/>
</dbReference>
<sequence>VGDNGTIVKSTDNGSSFSSVTSPTINYLSGVVFENDTFVAVGNSGNIVRSTDNGTTWDNVTSPITNGYSTSFTKQLGTTSTDIGRGVAIDSSNNIYVTGYTEGGLDGNTHLGIEDIFLVKYNSSGTKQWTQQMGTSAWDIGYGVTVDSSNNIYVTGYTTRGLDGNTRFGSYDFFLVKYDSSGTKQWTRQLGSSGEDKGWGVAVDSSNNIYVTGNTQAELDGNTHLGHNDIFLVKYDSSGTKQWTQQFGTTSNEYGFGVTVDSSDNIYVTGKIGAGMDGNTHGGFDDSFLVKYNSSGTKQWTRQLGTNGYDNGHGVTVDSSDNIYVTGNTQGGLDGNTNSGGYDIFLVKYNSSGTKQWTKQLGTSSYEWGEGVTVDSSDNIYVTGRTEGGLDGNTSSGGSDIFLVKYDSSGTKQWTKQLGTNSYDNGHGVTVDSSDNIYVTGYTEAGLGGNSNSGEQDVFLVKYNSNYLSGILFGNNNFVGVGSTGKIVRSTDNGSTFDNVTSSTTNDLYGVVFGNNTFVAVGDNGTIVKSTDNGSSFSSVTSPTINYLSGVVFENDTFVAVGNSGNIVRSTDNGTTWDNVTSPITSGLRGIATLSKNCTVAGQTLTYSLGKCSGTIQMGGAIQGTELSLSNAVTTLAGTTGSSGRTNATGTAASFNKPTGITSDGNNLYVAEYSNHIIRKIVISSGEVTTIAGQNSTGSNDGTGTAAKFHYPHDLTTDGTNIYVSDYSNDTIRKIVISTGEVTTFAGVAGSPGFINGTGTEARFEEPWGITTDGTNLYVAERKNNSIRKIVISTQVVSTLAGGSGGFADGTGTSAKFWKLKSITTDGINIFAADSGNNRIRKIVISSGVVTTLAGSGTGSADGTGTGASLYAPAGIVTDGTNLYVASQGNHNIRKIVISSGVVTTIAGSAGNDGTTDGSGSDARFEAPMGITTDGTYLYVSDRSNHTVRKIE</sequence>
<protein>
    <recommendedName>
        <fullName evidence="2">Bulb-type lectin domain-containing protein</fullName>
    </recommendedName>
</protein>
<name>A0A381W5K6_9ZZZZ</name>
<dbReference type="PANTHER" id="PTHR35580">
    <property type="entry name" value="CELL SURFACE GLYCOPROTEIN (S-LAYER PROTEIN)-LIKE PROTEIN"/>
    <property type="match status" value="1"/>
</dbReference>
<feature type="non-terminal residue" evidence="1">
    <location>
        <position position="1"/>
    </location>
</feature>
<dbReference type="SUPFAM" id="SSF63829">
    <property type="entry name" value="Calcium-dependent phosphotriesterase"/>
    <property type="match status" value="1"/>
</dbReference>
<accession>A0A381W5K6</accession>
<dbReference type="InterPro" id="IPR015943">
    <property type="entry name" value="WD40/YVTN_repeat-like_dom_sf"/>
</dbReference>
<dbReference type="AlphaFoldDB" id="A0A381W5K6"/>
<gene>
    <name evidence="1" type="ORF">METZ01_LOCUS100639</name>
</gene>
<dbReference type="SUPFAM" id="SSF63825">
    <property type="entry name" value="YWTD domain"/>
    <property type="match status" value="1"/>
</dbReference>
<dbReference type="SUPFAM" id="SSF110296">
    <property type="entry name" value="Oligoxyloglucan reducing end-specific cellobiohydrolase"/>
    <property type="match status" value="1"/>
</dbReference>
<dbReference type="Gene3D" id="2.130.10.10">
    <property type="entry name" value="YVTN repeat-like/Quinoprotein amine dehydrogenase"/>
    <property type="match status" value="2"/>
</dbReference>
<dbReference type="InterPro" id="IPR052918">
    <property type="entry name" value="Motility_Chemotaxis_Reg"/>
</dbReference>
<proteinExistence type="predicted"/>
<dbReference type="Pfam" id="PF06739">
    <property type="entry name" value="SBBP"/>
    <property type="match status" value="7"/>
</dbReference>
<evidence type="ECO:0000313" key="1">
    <source>
        <dbReference type="EMBL" id="SVA47785.1"/>
    </source>
</evidence>
<dbReference type="PANTHER" id="PTHR35580:SF1">
    <property type="entry name" value="PHYTASE-LIKE DOMAIN-CONTAINING PROTEIN"/>
    <property type="match status" value="1"/>
</dbReference>
<dbReference type="Gene3D" id="2.120.10.30">
    <property type="entry name" value="TolB, C-terminal domain"/>
    <property type="match status" value="5"/>
</dbReference>